<dbReference type="Proteomes" id="UP000007797">
    <property type="component" value="Unassembled WGS sequence"/>
</dbReference>
<evidence type="ECO:0000256" key="6">
    <source>
        <dbReference type="SAM" id="SignalP"/>
    </source>
</evidence>
<dbReference type="OrthoDB" id="10259130at2759"/>
<feature type="compositionally biased region" description="Low complexity" evidence="5">
    <location>
        <begin position="173"/>
        <end position="184"/>
    </location>
</feature>
<dbReference type="PRINTS" id="PR00705">
    <property type="entry name" value="PAPAIN"/>
</dbReference>
<dbReference type="STRING" id="1054147.F4PVN0"/>
<dbReference type="PANTHER" id="PTHR12411">
    <property type="entry name" value="CYSTEINE PROTEASE FAMILY C1-RELATED"/>
    <property type="match status" value="1"/>
</dbReference>
<sequence length="405" mass="44493">MKISTTIIILCVIVSSFSVSSELLSITGLLGGLLGGSSSSSSSSTSSSSSSSSTSTGGGSGPIIDIDLGPISLELYLAIGDQTNRNLFLDWTHQYNKTYTTAEFQKRYKLFVSNLLFVNNYATLNPNSQMILGTNEFADLSLQEFVDIRLTKFNMSEITDDLFNQNQPDNQTSSSSSSSSPPSSRQILTTGPIFLSWKEFGLVTPVKNQGSCGSCYAFSAVGAVETLYLRTYGTQQSIDLSEQELVDCRDYNNIGCGGGWMHNAFKQILIEKGITLSSIIPYVGSRDYINCYKGFKKTKISKYTMVPRTEDGLREALMETAVSAAFDASSREFQLYQSGIFSSPTCEKLAPTHAVLVVGYYPTYWVIKNSWGTQWGEQGFFKMARNTNDQCGIARYASYPTQIHE</sequence>
<dbReference type="SUPFAM" id="SSF54001">
    <property type="entry name" value="Cysteine proteinases"/>
    <property type="match status" value="1"/>
</dbReference>
<dbReference type="Pfam" id="PF00112">
    <property type="entry name" value="Peptidase_C1"/>
    <property type="match status" value="1"/>
</dbReference>
<proteinExistence type="inferred from homology"/>
<dbReference type="InterPro" id="IPR000668">
    <property type="entry name" value="Peptidase_C1A_C"/>
</dbReference>
<organism evidence="9 10">
    <name type="scientific">Cavenderia fasciculata</name>
    <name type="common">Slime mold</name>
    <name type="synonym">Dictyostelium fasciculatum</name>
    <dbReference type="NCBI Taxonomy" id="261658"/>
    <lineage>
        <taxon>Eukaryota</taxon>
        <taxon>Amoebozoa</taxon>
        <taxon>Evosea</taxon>
        <taxon>Eumycetozoa</taxon>
        <taxon>Dictyostelia</taxon>
        <taxon>Acytosteliales</taxon>
        <taxon>Cavenderiaceae</taxon>
        <taxon>Cavenderia</taxon>
    </lineage>
</organism>
<dbReference type="FunFam" id="3.90.70.10:FF:000332">
    <property type="entry name" value="Cathepsin L1"/>
    <property type="match status" value="1"/>
</dbReference>
<dbReference type="GO" id="GO:0005764">
    <property type="term" value="C:lysosome"/>
    <property type="evidence" value="ECO:0007669"/>
    <property type="project" value="UniProtKB-SubCell"/>
</dbReference>
<evidence type="ECO:0000313" key="9">
    <source>
        <dbReference type="EMBL" id="EGG20044.1"/>
    </source>
</evidence>
<accession>F4PVN0</accession>
<protein>
    <submittedName>
        <fullName evidence="9">Uncharacterized protein</fullName>
    </submittedName>
</protein>
<dbReference type="InterPro" id="IPR013201">
    <property type="entry name" value="Prot_inhib_I29"/>
</dbReference>
<keyword evidence="6" id="KW-0732">Signal</keyword>
<feature type="region of interest" description="Disordered" evidence="5">
    <location>
        <begin position="164"/>
        <end position="186"/>
    </location>
</feature>
<feature type="domain" description="Peptidase C1A papain C-terminal" evidence="7">
    <location>
        <begin position="191"/>
        <end position="401"/>
    </location>
</feature>
<evidence type="ECO:0000259" key="8">
    <source>
        <dbReference type="SMART" id="SM00848"/>
    </source>
</evidence>
<dbReference type="InterPro" id="IPR025661">
    <property type="entry name" value="Pept_asp_AS"/>
</dbReference>
<dbReference type="GO" id="GO:0008234">
    <property type="term" value="F:cysteine-type peptidase activity"/>
    <property type="evidence" value="ECO:0007669"/>
    <property type="project" value="InterPro"/>
</dbReference>
<keyword evidence="10" id="KW-1185">Reference proteome</keyword>
<evidence type="ECO:0000313" key="10">
    <source>
        <dbReference type="Proteomes" id="UP000007797"/>
    </source>
</evidence>
<dbReference type="SMART" id="SM00645">
    <property type="entry name" value="Pept_C1"/>
    <property type="match status" value="1"/>
</dbReference>
<dbReference type="KEGG" id="dfa:DFA_07161"/>
<feature type="signal peptide" evidence="6">
    <location>
        <begin position="1"/>
        <end position="16"/>
    </location>
</feature>
<dbReference type="GO" id="GO:0006508">
    <property type="term" value="P:proteolysis"/>
    <property type="evidence" value="ECO:0007669"/>
    <property type="project" value="InterPro"/>
</dbReference>
<dbReference type="OMA" id="PKTHFRY"/>
<name>F4PVN0_CACFS</name>
<dbReference type="InterPro" id="IPR038765">
    <property type="entry name" value="Papain-like_cys_pep_sf"/>
</dbReference>
<dbReference type="EMBL" id="GL883013">
    <property type="protein sequence ID" value="EGG20044.1"/>
    <property type="molecule type" value="Genomic_DNA"/>
</dbReference>
<keyword evidence="3" id="KW-1015">Disulfide bond</keyword>
<evidence type="ECO:0000256" key="4">
    <source>
        <dbReference type="ARBA" id="ARBA00023228"/>
    </source>
</evidence>
<evidence type="ECO:0000256" key="5">
    <source>
        <dbReference type="SAM" id="MobiDB-lite"/>
    </source>
</evidence>
<feature type="chain" id="PRO_5018746921" evidence="6">
    <location>
        <begin position="17"/>
        <end position="405"/>
    </location>
</feature>
<dbReference type="InterPro" id="IPR000169">
    <property type="entry name" value="Pept_cys_AS"/>
</dbReference>
<dbReference type="RefSeq" id="XP_004367027.1">
    <property type="nucleotide sequence ID" value="XM_004366970.1"/>
</dbReference>
<comment type="similarity">
    <text evidence="2">Belongs to the peptidase C1 family.</text>
</comment>
<dbReference type="Pfam" id="PF08246">
    <property type="entry name" value="Inhibitor_I29"/>
    <property type="match status" value="1"/>
</dbReference>
<keyword evidence="4" id="KW-0458">Lysosome</keyword>
<evidence type="ECO:0000256" key="1">
    <source>
        <dbReference type="ARBA" id="ARBA00004371"/>
    </source>
</evidence>
<dbReference type="SMART" id="SM00848">
    <property type="entry name" value="Inhibitor_I29"/>
    <property type="match status" value="1"/>
</dbReference>
<dbReference type="AlphaFoldDB" id="F4PVN0"/>
<feature type="domain" description="Cathepsin propeptide inhibitor" evidence="8">
    <location>
        <begin position="88"/>
        <end position="145"/>
    </location>
</feature>
<dbReference type="CDD" id="cd02248">
    <property type="entry name" value="Peptidase_C1A"/>
    <property type="match status" value="1"/>
</dbReference>
<evidence type="ECO:0000256" key="3">
    <source>
        <dbReference type="ARBA" id="ARBA00023157"/>
    </source>
</evidence>
<evidence type="ECO:0000256" key="2">
    <source>
        <dbReference type="ARBA" id="ARBA00008455"/>
    </source>
</evidence>
<reference evidence="10" key="1">
    <citation type="journal article" date="2011" name="Genome Res.">
        <title>Phylogeny-wide analysis of social amoeba genomes highlights ancient origins for complex intercellular communication.</title>
        <authorList>
            <person name="Heidel A.J."/>
            <person name="Lawal H.M."/>
            <person name="Felder M."/>
            <person name="Schilde C."/>
            <person name="Helps N.R."/>
            <person name="Tunggal B."/>
            <person name="Rivero F."/>
            <person name="John U."/>
            <person name="Schleicher M."/>
            <person name="Eichinger L."/>
            <person name="Platzer M."/>
            <person name="Noegel A.A."/>
            <person name="Schaap P."/>
            <person name="Gloeckner G."/>
        </authorList>
    </citation>
    <scope>NUCLEOTIDE SEQUENCE [LARGE SCALE GENOMIC DNA]</scope>
    <source>
        <strain evidence="10">SH3</strain>
    </source>
</reference>
<dbReference type="Gene3D" id="3.90.70.10">
    <property type="entry name" value="Cysteine proteinases"/>
    <property type="match status" value="1"/>
</dbReference>
<feature type="compositionally biased region" description="Low complexity" evidence="5">
    <location>
        <begin position="38"/>
        <end position="55"/>
    </location>
</feature>
<dbReference type="InterPro" id="IPR039417">
    <property type="entry name" value="Peptidase_C1A_papain-like"/>
</dbReference>
<comment type="subcellular location">
    <subcellularLocation>
        <location evidence="1">Lysosome</location>
    </subcellularLocation>
</comment>
<evidence type="ECO:0000259" key="7">
    <source>
        <dbReference type="SMART" id="SM00645"/>
    </source>
</evidence>
<dbReference type="InterPro" id="IPR013128">
    <property type="entry name" value="Peptidase_C1A"/>
</dbReference>
<dbReference type="PROSITE" id="PS00139">
    <property type="entry name" value="THIOL_PROTEASE_CYS"/>
    <property type="match status" value="1"/>
</dbReference>
<dbReference type="PROSITE" id="PS00640">
    <property type="entry name" value="THIOL_PROTEASE_ASN"/>
    <property type="match status" value="1"/>
</dbReference>
<gene>
    <name evidence="9" type="ORF">DFA_07161</name>
</gene>
<dbReference type="GeneID" id="14872398"/>
<feature type="region of interest" description="Disordered" evidence="5">
    <location>
        <begin position="38"/>
        <end position="58"/>
    </location>
</feature>